<dbReference type="RefSeq" id="WP_133180072.1">
    <property type="nucleotide sequence ID" value="NZ_SMOD01000002.1"/>
</dbReference>
<dbReference type="SUPFAM" id="SSF56176">
    <property type="entry name" value="FAD-binding/transporter-associated domain-like"/>
    <property type="match status" value="1"/>
</dbReference>
<evidence type="ECO:0000256" key="2">
    <source>
        <dbReference type="ARBA" id="ARBA00022827"/>
    </source>
</evidence>
<dbReference type="InterPro" id="IPR002346">
    <property type="entry name" value="Mopterin_DH_FAD-bd"/>
</dbReference>
<accession>A0A4R5LKY5</accession>
<dbReference type="InterPro" id="IPR005107">
    <property type="entry name" value="CO_DH_flav_C"/>
</dbReference>
<keyword evidence="3" id="KW-0560">Oxidoreductase</keyword>
<name>A0A4R5LKY5_9BURK</name>
<reference evidence="5 6" key="1">
    <citation type="submission" date="2019-03" db="EMBL/GenBank/DDBJ databases">
        <title>Paraburkholderia sp. isolated from native Mimosa gymnas in Guartela State Park, Brazil.</title>
        <authorList>
            <person name="Paulitsch F."/>
            <person name="Hungria M."/>
            <person name="Delamuta J.R.M."/>
            <person name="Ribeiro R.A."/>
            <person name="Dall'Agnol R."/>
            <person name="Silva J.S.B."/>
        </authorList>
    </citation>
    <scope>NUCLEOTIDE SEQUENCE [LARGE SCALE GENOMIC DNA]</scope>
    <source>
        <strain evidence="5 6">CNPSo 3008</strain>
    </source>
</reference>
<dbReference type="PROSITE" id="PS51387">
    <property type="entry name" value="FAD_PCMH"/>
    <property type="match status" value="1"/>
</dbReference>
<dbReference type="SUPFAM" id="SSF55447">
    <property type="entry name" value="CO dehydrogenase flavoprotein C-terminal domain-like"/>
    <property type="match status" value="1"/>
</dbReference>
<dbReference type="Gene3D" id="3.30.43.10">
    <property type="entry name" value="Uridine Diphospho-n-acetylenolpyruvylglucosamine Reductase, domain 2"/>
    <property type="match status" value="1"/>
</dbReference>
<gene>
    <name evidence="5" type="ORF">E1N52_03055</name>
</gene>
<dbReference type="InterPro" id="IPR036683">
    <property type="entry name" value="CO_DH_flav_C_dom_sf"/>
</dbReference>
<comment type="caution">
    <text evidence="5">The sequence shown here is derived from an EMBL/GenBank/DDBJ whole genome shotgun (WGS) entry which is preliminary data.</text>
</comment>
<dbReference type="SMART" id="SM01092">
    <property type="entry name" value="CO_deh_flav_C"/>
    <property type="match status" value="1"/>
</dbReference>
<dbReference type="GO" id="GO:0016491">
    <property type="term" value="F:oxidoreductase activity"/>
    <property type="evidence" value="ECO:0007669"/>
    <property type="project" value="UniProtKB-KW"/>
</dbReference>
<dbReference type="InterPro" id="IPR051312">
    <property type="entry name" value="Diverse_Substr_Oxidored"/>
</dbReference>
<evidence type="ECO:0000313" key="6">
    <source>
        <dbReference type="Proteomes" id="UP000295606"/>
    </source>
</evidence>
<sequence>MIPRPFEYHAPQTLSEAFALLGTHGETAKLLAGGHSLLPMMKLRFAQPDHLIDLGRLAELKGIREENGTLWIGAMTTENELIWSTLLQARCPLIVEGARQIADPQVRYRGTLGGDLSHGDPGNDHPALMIALDASFVLQGAAGERVVSADGFFVGTYATLLEPGEIMTGIRIPVPPPGTGYCYAKLKRKTGDFATAAAAVTLRLDGGQVDHVRIALTNVGDTVIRAVDAEQALIGKPFDARSLDEAARLAMAACNPVEDLRGDADYKRAMTGEMTRRALNTAYERAANAARP</sequence>
<dbReference type="OrthoDB" id="9793944at2"/>
<evidence type="ECO:0000256" key="3">
    <source>
        <dbReference type="ARBA" id="ARBA00023002"/>
    </source>
</evidence>
<evidence type="ECO:0000313" key="5">
    <source>
        <dbReference type="EMBL" id="TDG10345.1"/>
    </source>
</evidence>
<dbReference type="GO" id="GO:0071949">
    <property type="term" value="F:FAD binding"/>
    <property type="evidence" value="ECO:0007669"/>
    <property type="project" value="InterPro"/>
</dbReference>
<dbReference type="Gene3D" id="3.30.465.10">
    <property type="match status" value="1"/>
</dbReference>
<dbReference type="InterPro" id="IPR016169">
    <property type="entry name" value="FAD-bd_PCMH_sub2"/>
</dbReference>
<dbReference type="Proteomes" id="UP000295606">
    <property type="component" value="Unassembled WGS sequence"/>
</dbReference>
<dbReference type="EMBL" id="SMOD01000002">
    <property type="protein sequence ID" value="TDG10345.1"/>
    <property type="molecule type" value="Genomic_DNA"/>
</dbReference>
<dbReference type="AlphaFoldDB" id="A0A4R5LKY5"/>
<dbReference type="Gene3D" id="3.30.390.50">
    <property type="entry name" value="CO dehydrogenase flavoprotein, C-terminal domain"/>
    <property type="match status" value="1"/>
</dbReference>
<keyword evidence="2" id="KW-0274">FAD</keyword>
<dbReference type="FunFam" id="3.30.465.10:FF:000017">
    <property type="entry name" value="Xanthine dehydrogenase, FAD binding subunit"/>
    <property type="match status" value="1"/>
</dbReference>
<dbReference type="Pfam" id="PF00941">
    <property type="entry name" value="FAD_binding_5"/>
    <property type="match status" value="1"/>
</dbReference>
<evidence type="ECO:0000256" key="1">
    <source>
        <dbReference type="ARBA" id="ARBA00022630"/>
    </source>
</evidence>
<dbReference type="InterPro" id="IPR036318">
    <property type="entry name" value="FAD-bd_PCMH-like_sf"/>
</dbReference>
<evidence type="ECO:0000259" key="4">
    <source>
        <dbReference type="PROSITE" id="PS51387"/>
    </source>
</evidence>
<dbReference type="Pfam" id="PF03450">
    <property type="entry name" value="CO_deh_flav_C"/>
    <property type="match status" value="1"/>
</dbReference>
<organism evidence="5 6">
    <name type="scientific">Paraburkholderia guartelaensis</name>
    <dbReference type="NCBI Taxonomy" id="2546446"/>
    <lineage>
        <taxon>Bacteria</taxon>
        <taxon>Pseudomonadati</taxon>
        <taxon>Pseudomonadota</taxon>
        <taxon>Betaproteobacteria</taxon>
        <taxon>Burkholderiales</taxon>
        <taxon>Burkholderiaceae</taxon>
        <taxon>Paraburkholderia</taxon>
    </lineage>
</organism>
<feature type="domain" description="FAD-binding PCMH-type" evidence="4">
    <location>
        <begin position="1"/>
        <end position="177"/>
    </location>
</feature>
<dbReference type="PANTHER" id="PTHR42659:SF2">
    <property type="entry name" value="XANTHINE DEHYDROGENASE SUBUNIT C-RELATED"/>
    <property type="match status" value="1"/>
</dbReference>
<dbReference type="PANTHER" id="PTHR42659">
    <property type="entry name" value="XANTHINE DEHYDROGENASE SUBUNIT C-RELATED"/>
    <property type="match status" value="1"/>
</dbReference>
<dbReference type="InterPro" id="IPR016166">
    <property type="entry name" value="FAD-bd_PCMH"/>
</dbReference>
<protein>
    <submittedName>
        <fullName evidence="5">Xanthine dehydrogenase family protein subunit M</fullName>
    </submittedName>
</protein>
<keyword evidence="1" id="KW-0285">Flavoprotein</keyword>
<proteinExistence type="predicted"/>
<dbReference type="InterPro" id="IPR016167">
    <property type="entry name" value="FAD-bd_PCMH_sub1"/>
</dbReference>